<dbReference type="Proteomes" id="UP001056383">
    <property type="component" value="Chromosome"/>
</dbReference>
<dbReference type="EMBL" id="CP095474">
    <property type="protein sequence ID" value="URN17499.1"/>
    <property type="molecule type" value="Genomic_DNA"/>
</dbReference>
<keyword evidence="2" id="KW-1185">Reference proteome</keyword>
<dbReference type="RefSeq" id="WP_050986749.1">
    <property type="nucleotide sequence ID" value="NZ_CP095474.1"/>
</dbReference>
<sequence>MTTTNVRPEQATSLLAPETRADLISFVRDEYWPELTDDLGERGVDQMIAFLAATGTTEEKMAPSLRVDQFWHAFMLHTAPYAAFCDALGTGFIHHVPDRSSHNPVEGRKVLARTRDIIEAAGFEVDVDFWPAEGKADCTQSYAGCTDSPVAKGK</sequence>
<evidence type="ECO:0000313" key="2">
    <source>
        <dbReference type="Proteomes" id="UP001056383"/>
    </source>
</evidence>
<name>A0ABY4TEY3_9ACTN</name>
<reference evidence="1" key="1">
    <citation type="submission" date="2022-04" db="EMBL/GenBank/DDBJ databases">
        <title>Systematic whole-genome sequencing reveals an unexpected diversity among actinomycetoma pathogens and provides insights into their antibacterial susceptibilities.</title>
        <authorList>
            <person name="Watson A.K."/>
            <person name="Kepplinger B."/>
            <person name="Bakhiet S.M."/>
            <person name="Mhmoud N.A."/>
            <person name="Chapman J."/>
            <person name="Allenby N."/>
            <person name="Mickiewicz K."/>
            <person name="Goodfellow M."/>
            <person name="Fahal A.H."/>
            <person name="Errington J."/>
        </authorList>
    </citation>
    <scope>NUCLEOTIDE SEQUENCE</scope>
    <source>
        <strain evidence="1">SD 504</strain>
    </source>
</reference>
<protein>
    <submittedName>
        <fullName evidence="1">Uncharacterized protein</fullName>
    </submittedName>
</protein>
<evidence type="ECO:0000313" key="1">
    <source>
        <dbReference type="EMBL" id="URN17499.1"/>
    </source>
</evidence>
<gene>
    <name evidence="1" type="ORF">MW084_17930</name>
</gene>
<proteinExistence type="predicted"/>
<organism evidence="1 2">
    <name type="scientific">Streptomyces sudanensis</name>
    <dbReference type="NCBI Taxonomy" id="436397"/>
    <lineage>
        <taxon>Bacteria</taxon>
        <taxon>Bacillati</taxon>
        <taxon>Actinomycetota</taxon>
        <taxon>Actinomycetes</taxon>
        <taxon>Kitasatosporales</taxon>
        <taxon>Streptomycetaceae</taxon>
        <taxon>Streptomyces</taxon>
    </lineage>
</organism>
<accession>A0ABY4TEY3</accession>